<evidence type="ECO:0000313" key="1">
    <source>
        <dbReference type="EMBL" id="KAH7949994.1"/>
    </source>
</evidence>
<protein>
    <submittedName>
        <fullName evidence="1">Uncharacterized protein</fullName>
    </submittedName>
</protein>
<sequence>MSQAAKAAHVECAVDTRRAPDRGSSERNLLYIKCTKEGGARCKLLDHRRELNKVLLSAGLEVREDRLGQSRGDVHIAVIQSSTCAYVLYGSGEDSRKAKALDLVEHLLVQHHCITAMEFNRNFMHRPSLLQVAKFNLSLKSVTVCGRFVTPGEAAFMFKVIKSLSPLKKLAFKVCKFENNTGDMMRFFGSSYLLGMNFLTTLDVAEVIIPVSEAYRLIQALVQNKSITDLAVGASVCNYRDEASIALFPRYLGQENCMLRKLKLKSAIFVNGFLFLEELINAFCKMKFLEELIADIVVMNASFVHTVALFAEVVTRSATLRRLRLPWTSYPCHVSFCIPNDMLPDPEAAQCMKPWLEALRKPHSLLKKLCIDLRGFGEAECHDFFNAIADSASVMSVVVHFLPNIDGLDRVCATIENRGLKDRVVIKGHYTHMTAKQLQECPLISSASIRECHVLRRQYLGVQPVISALGVVSSCAHITSLRVDCSDFDRNDFSALAAYISGPSALTDVDIDLSHIHDNLTAQGKRYVQSELVSALASNLKLVRVSVTGAQLSHYDYSVLADGANKSISITDFTLTPGCTSAAIHDAMHREVRSCPLHMTESFTGASDAKNNALADILEATTKNASAVLDAAHFVLGEQDGVDSARAIELLHDHPRVLQRVMERADVTKAEAKKMINRAWLRVHRCSLDEFMRMSGVIKERMECIGHPGTRLQLADLSHYCLLHIRSFLKIADVLQD</sequence>
<dbReference type="EMBL" id="CM023474">
    <property type="protein sequence ID" value="KAH7949994.1"/>
    <property type="molecule type" value="Genomic_DNA"/>
</dbReference>
<proteinExistence type="predicted"/>
<gene>
    <name evidence="1" type="ORF">HPB49_018107</name>
</gene>
<evidence type="ECO:0000313" key="2">
    <source>
        <dbReference type="Proteomes" id="UP000821865"/>
    </source>
</evidence>
<comment type="caution">
    <text evidence="1">The sequence shown here is derived from an EMBL/GenBank/DDBJ whole genome shotgun (WGS) entry which is preliminary data.</text>
</comment>
<organism evidence="1 2">
    <name type="scientific">Dermacentor silvarum</name>
    <name type="common">Tick</name>
    <dbReference type="NCBI Taxonomy" id="543639"/>
    <lineage>
        <taxon>Eukaryota</taxon>
        <taxon>Metazoa</taxon>
        <taxon>Ecdysozoa</taxon>
        <taxon>Arthropoda</taxon>
        <taxon>Chelicerata</taxon>
        <taxon>Arachnida</taxon>
        <taxon>Acari</taxon>
        <taxon>Parasitiformes</taxon>
        <taxon>Ixodida</taxon>
        <taxon>Ixodoidea</taxon>
        <taxon>Ixodidae</taxon>
        <taxon>Rhipicephalinae</taxon>
        <taxon>Dermacentor</taxon>
    </lineage>
</organism>
<name>A0ACB8CSK8_DERSI</name>
<accession>A0ACB8CSK8</accession>
<reference evidence="1" key="1">
    <citation type="submission" date="2020-05" db="EMBL/GenBank/DDBJ databases">
        <title>Large-scale comparative analyses of tick genomes elucidate their genetic diversity and vector capacities.</title>
        <authorList>
            <person name="Jia N."/>
            <person name="Wang J."/>
            <person name="Shi W."/>
            <person name="Du L."/>
            <person name="Sun Y."/>
            <person name="Zhan W."/>
            <person name="Jiang J."/>
            <person name="Wang Q."/>
            <person name="Zhang B."/>
            <person name="Ji P."/>
            <person name="Sakyi L.B."/>
            <person name="Cui X."/>
            <person name="Yuan T."/>
            <person name="Jiang B."/>
            <person name="Yang W."/>
            <person name="Lam T.T.-Y."/>
            <person name="Chang Q."/>
            <person name="Ding S."/>
            <person name="Wang X."/>
            <person name="Zhu J."/>
            <person name="Ruan X."/>
            <person name="Zhao L."/>
            <person name="Wei J."/>
            <person name="Que T."/>
            <person name="Du C."/>
            <person name="Cheng J."/>
            <person name="Dai P."/>
            <person name="Han X."/>
            <person name="Huang E."/>
            <person name="Gao Y."/>
            <person name="Liu J."/>
            <person name="Shao H."/>
            <person name="Ye R."/>
            <person name="Li L."/>
            <person name="Wei W."/>
            <person name="Wang X."/>
            <person name="Wang C."/>
            <person name="Yang T."/>
            <person name="Huo Q."/>
            <person name="Li W."/>
            <person name="Guo W."/>
            <person name="Chen H."/>
            <person name="Zhou L."/>
            <person name="Ni X."/>
            <person name="Tian J."/>
            <person name="Zhou Y."/>
            <person name="Sheng Y."/>
            <person name="Liu T."/>
            <person name="Pan Y."/>
            <person name="Xia L."/>
            <person name="Li J."/>
            <person name="Zhao F."/>
            <person name="Cao W."/>
        </authorList>
    </citation>
    <scope>NUCLEOTIDE SEQUENCE</scope>
    <source>
        <strain evidence="1">Dsil-2018</strain>
    </source>
</reference>
<keyword evidence="2" id="KW-1185">Reference proteome</keyword>
<dbReference type="Proteomes" id="UP000821865">
    <property type="component" value="Chromosome 5"/>
</dbReference>